<name>A0A6A5X9Y5_9PLEO</name>
<feature type="chain" id="PRO_5025480316" description="Extracellular membrane protein CFEM domain-containing protein" evidence="2">
    <location>
        <begin position="25"/>
        <end position="254"/>
    </location>
</feature>
<protein>
    <recommendedName>
        <fullName evidence="5">Extracellular membrane protein CFEM domain-containing protein</fullName>
    </recommendedName>
</protein>
<dbReference type="EMBL" id="ML978078">
    <property type="protein sequence ID" value="KAF2009719.1"/>
    <property type="molecule type" value="Genomic_DNA"/>
</dbReference>
<dbReference type="OrthoDB" id="3777625at2759"/>
<feature type="signal peptide" evidence="2">
    <location>
        <begin position="1"/>
        <end position="24"/>
    </location>
</feature>
<keyword evidence="1" id="KW-0812">Transmembrane</keyword>
<accession>A0A6A5X9Y5</accession>
<dbReference type="Proteomes" id="UP000799778">
    <property type="component" value="Unassembled WGS sequence"/>
</dbReference>
<evidence type="ECO:0008006" key="5">
    <source>
        <dbReference type="Google" id="ProtNLM"/>
    </source>
</evidence>
<keyword evidence="1" id="KW-0472">Membrane</keyword>
<evidence type="ECO:0000313" key="4">
    <source>
        <dbReference type="Proteomes" id="UP000799778"/>
    </source>
</evidence>
<organism evidence="3 4">
    <name type="scientific">Aaosphaeria arxii CBS 175.79</name>
    <dbReference type="NCBI Taxonomy" id="1450172"/>
    <lineage>
        <taxon>Eukaryota</taxon>
        <taxon>Fungi</taxon>
        <taxon>Dikarya</taxon>
        <taxon>Ascomycota</taxon>
        <taxon>Pezizomycotina</taxon>
        <taxon>Dothideomycetes</taxon>
        <taxon>Pleosporomycetidae</taxon>
        <taxon>Pleosporales</taxon>
        <taxon>Pleosporales incertae sedis</taxon>
        <taxon>Aaosphaeria</taxon>
    </lineage>
</organism>
<dbReference type="GeneID" id="54286915"/>
<keyword evidence="4" id="KW-1185">Reference proteome</keyword>
<evidence type="ECO:0000256" key="1">
    <source>
        <dbReference type="SAM" id="Phobius"/>
    </source>
</evidence>
<feature type="transmembrane region" description="Helical" evidence="1">
    <location>
        <begin position="211"/>
        <end position="234"/>
    </location>
</feature>
<reference evidence="3" key="1">
    <citation type="journal article" date="2020" name="Stud. Mycol.">
        <title>101 Dothideomycetes genomes: a test case for predicting lifestyles and emergence of pathogens.</title>
        <authorList>
            <person name="Haridas S."/>
            <person name="Albert R."/>
            <person name="Binder M."/>
            <person name="Bloem J."/>
            <person name="Labutti K."/>
            <person name="Salamov A."/>
            <person name="Andreopoulos B."/>
            <person name="Baker S."/>
            <person name="Barry K."/>
            <person name="Bills G."/>
            <person name="Bluhm B."/>
            <person name="Cannon C."/>
            <person name="Castanera R."/>
            <person name="Culley D."/>
            <person name="Daum C."/>
            <person name="Ezra D."/>
            <person name="Gonzalez J."/>
            <person name="Henrissat B."/>
            <person name="Kuo A."/>
            <person name="Liang C."/>
            <person name="Lipzen A."/>
            <person name="Lutzoni F."/>
            <person name="Magnuson J."/>
            <person name="Mondo S."/>
            <person name="Nolan M."/>
            <person name="Ohm R."/>
            <person name="Pangilinan J."/>
            <person name="Park H.-J."/>
            <person name="Ramirez L."/>
            <person name="Alfaro M."/>
            <person name="Sun H."/>
            <person name="Tritt A."/>
            <person name="Yoshinaga Y."/>
            <person name="Zwiers L.-H."/>
            <person name="Turgeon B."/>
            <person name="Goodwin S."/>
            <person name="Spatafora J."/>
            <person name="Crous P."/>
            <person name="Grigoriev I."/>
        </authorList>
    </citation>
    <scope>NUCLEOTIDE SEQUENCE</scope>
    <source>
        <strain evidence="3">CBS 175.79</strain>
    </source>
</reference>
<evidence type="ECO:0000256" key="2">
    <source>
        <dbReference type="SAM" id="SignalP"/>
    </source>
</evidence>
<evidence type="ECO:0000313" key="3">
    <source>
        <dbReference type="EMBL" id="KAF2009719.1"/>
    </source>
</evidence>
<keyword evidence="2" id="KW-0732">Signal</keyword>
<dbReference type="RefSeq" id="XP_033378058.1">
    <property type="nucleotide sequence ID" value="XM_033529518.1"/>
</dbReference>
<gene>
    <name evidence="3" type="ORF">BU24DRAFT_428608</name>
</gene>
<dbReference type="AlphaFoldDB" id="A0A6A5X9Y5"/>
<sequence length="254" mass="28423">MANYKAQMIYSSLIVALLFYLCAADQLINPKDIPLGICSPVSSCWHYESPPDEICPVDLSKCPNDDPSCGMYHSDCYCKLKTGLSCAWVCGWWEWMQIEDWFFKQCPDAPTVEFSKAPTCVATCLAEKSIDYGCLTKNTNCFCIHGSLFDCQQWCGDQDKQKLKGWLMDTCGIDESLAAAGVESGDFTVASSANTGREAILTSRRRRKLRWYEIMVIALLSISFVAAVALWGWVRWTNAGGKIRTALPRDVKVQ</sequence>
<keyword evidence="1" id="KW-1133">Transmembrane helix</keyword>
<proteinExistence type="predicted"/>